<evidence type="ECO:0000256" key="1">
    <source>
        <dbReference type="ARBA" id="ARBA00001917"/>
    </source>
</evidence>
<keyword evidence="6" id="KW-0560">Oxidoreductase</keyword>
<evidence type="ECO:0000256" key="3">
    <source>
        <dbReference type="ARBA" id="ARBA00022630"/>
    </source>
</evidence>
<evidence type="ECO:0000313" key="10">
    <source>
        <dbReference type="EMBL" id="BBL05324.1"/>
    </source>
</evidence>
<dbReference type="AlphaFoldDB" id="A0A4Y1WXW0"/>
<dbReference type="GO" id="GO:0016491">
    <property type="term" value="F:oxidoreductase activity"/>
    <property type="evidence" value="ECO:0007669"/>
    <property type="project" value="UniProtKB-KW"/>
</dbReference>
<dbReference type="Proteomes" id="UP000318946">
    <property type="component" value="Chromosome"/>
</dbReference>
<evidence type="ECO:0000259" key="9">
    <source>
        <dbReference type="PROSITE" id="PS51379"/>
    </source>
</evidence>
<feature type="domain" description="4Fe-4S ferredoxin-type" evidence="9">
    <location>
        <begin position="33"/>
        <end position="62"/>
    </location>
</feature>
<dbReference type="Gene3D" id="3.40.109.10">
    <property type="entry name" value="NADH Oxidase"/>
    <property type="match status" value="1"/>
</dbReference>
<reference evidence="11" key="1">
    <citation type="submission" date="2019-06" db="EMBL/GenBank/DDBJ databases">
        <title>Alistipes onderdonkii subsp. vulgaris subsp. nov., Alistipes dispar sp. nov. and Alistipes communis sp. nov., isolated from human faeces, and creation of Alistipes onderdonkii subsp. onderdonkii subsp. nov.</title>
        <authorList>
            <person name="Sakamoto M."/>
            <person name="Ikeyama N."/>
            <person name="Ogata Y."/>
            <person name="Suda W."/>
            <person name="Iino T."/>
            <person name="Hattori M."/>
            <person name="Ohkuma M."/>
        </authorList>
    </citation>
    <scope>NUCLEOTIDE SEQUENCE [LARGE SCALE GENOMIC DNA]</scope>
    <source>
        <strain evidence="11">5CBH24</strain>
    </source>
</reference>
<sequence length="277" mass="30587">MTLRIENKSCIACGKCVQVCPAGIMVRSTDGKGIEAVRTDRCIGCGHCVDVCPTGSVIHSDFPPQRVHTVDTSRLPAPEQVLELIRSRRSNRALTPRPIPDEALQRIVEAARYAPTASNSRQVSFTLVTEPEQLRRIADFTVGVFASTARKLLHPVVRTLLKPLRPDLYRYAARFAEIEREHEAGNDPILRRATALLIIHTPASNRFGCEDANLAYQNASLMAESLGVSQIYMGFVLTAARMGRKNAFARIAGITGRPQAIMALGIPAFRYSKYTER</sequence>
<comment type="cofactor">
    <cofactor evidence="1">
        <name>FMN</name>
        <dbReference type="ChEBI" id="CHEBI:58210"/>
    </cofactor>
</comment>
<dbReference type="InterPro" id="IPR000415">
    <property type="entry name" value="Nitroreductase-like"/>
</dbReference>
<name>A0A4Y1WXW0_9BACT</name>
<keyword evidence="5" id="KW-0479">Metal-binding</keyword>
<dbReference type="PANTHER" id="PTHR43673">
    <property type="entry name" value="NAD(P)H NITROREDUCTASE YDGI-RELATED"/>
    <property type="match status" value="1"/>
</dbReference>
<dbReference type="RefSeq" id="WP_141413489.1">
    <property type="nucleotide sequence ID" value="NZ_AP019735.1"/>
</dbReference>
<organism evidence="10 11">
    <name type="scientific">Alistipes communis</name>
    <dbReference type="NCBI Taxonomy" id="2585118"/>
    <lineage>
        <taxon>Bacteria</taxon>
        <taxon>Pseudomonadati</taxon>
        <taxon>Bacteroidota</taxon>
        <taxon>Bacteroidia</taxon>
        <taxon>Bacteroidales</taxon>
        <taxon>Rikenellaceae</taxon>
        <taxon>Alistipes</taxon>
    </lineage>
</organism>
<gene>
    <name evidence="10" type="ORF">A5CBH24_26370</name>
</gene>
<evidence type="ECO:0000256" key="4">
    <source>
        <dbReference type="ARBA" id="ARBA00022643"/>
    </source>
</evidence>
<dbReference type="SUPFAM" id="SSF54862">
    <property type="entry name" value="4Fe-4S ferredoxins"/>
    <property type="match status" value="1"/>
</dbReference>
<keyword evidence="3" id="KW-0285">Flavoprotein</keyword>
<evidence type="ECO:0000256" key="8">
    <source>
        <dbReference type="ARBA" id="ARBA00023014"/>
    </source>
</evidence>
<keyword evidence="8" id="KW-0411">Iron-sulfur</keyword>
<comment type="similarity">
    <text evidence="2">Belongs to the nitroreductase family.</text>
</comment>
<keyword evidence="11" id="KW-1185">Reference proteome</keyword>
<dbReference type="PANTHER" id="PTHR43673:SF2">
    <property type="entry name" value="NITROREDUCTASE"/>
    <property type="match status" value="1"/>
</dbReference>
<dbReference type="PROSITE" id="PS00198">
    <property type="entry name" value="4FE4S_FER_1"/>
    <property type="match status" value="1"/>
</dbReference>
<dbReference type="SUPFAM" id="SSF55469">
    <property type="entry name" value="FMN-dependent nitroreductase-like"/>
    <property type="match status" value="1"/>
</dbReference>
<dbReference type="Gene3D" id="3.30.70.20">
    <property type="match status" value="1"/>
</dbReference>
<dbReference type="OrthoDB" id="1091152at2"/>
<evidence type="ECO:0000256" key="7">
    <source>
        <dbReference type="ARBA" id="ARBA00023004"/>
    </source>
</evidence>
<evidence type="ECO:0000256" key="2">
    <source>
        <dbReference type="ARBA" id="ARBA00007118"/>
    </source>
</evidence>
<dbReference type="Pfam" id="PF00881">
    <property type="entry name" value="Nitroreductase"/>
    <property type="match status" value="1"/>
</dbReference>
<dbReference type="Pfam" id="PF14697">
    <property type="entry name" value="Fer4_21"/>
    <property type="match status" value="1"/>
</dbReference>
<protein>
    <submittedName>
        <fullName evidence="10">Nitroreductase</fullName>
    </submittedName>
</protein>
<dbReference type="GeneID" id="78343346"/>
<feature type="domain" description="4Fe-4S ferredoxin-type" evidence="9">
    <location>
        <begin position="1"/>
        <end position="30"/>
    </location>
</feature>
<dbReference type="InterPro" id="IPR017900">
    <property type="entry name" value="4Fe4S_Fe_S_CS"/>
</dbReference>
<accession>A0A4Y1WXW0</accession>
<evidence type="ECO:0000256" key="6">
    <source>
        <dbReference type="ARBA" id="ARBA00023002"/>
    </source>
</evidence>
<dbReference type="InterPro" id="IPR029479">
    <property type="entry name" value="Nitroreductase"/>
</dbReference>
<dbReference type="GO" id="GO:0051536">
    <property type="term" value="F:iron-sulfur cluster binding"/>
    <property type="evidence" value="ECO:0007669"/>
    <property type="project" value="UniProtKB-KW"/>
</dbReference>
<dbReference type="GO" id="GO:0046872">
    <property type="term" value="F:metal ion binding"/>
    <property type="evidence" value="ECO:0007669"/>
    <property type="project" value="UniProtKB-KW"/>
</dbReference>
<keyword evidence="4" id="KW-0288">FMN</keyword>
<dbReference type="KEGG" id="acou:A5CBH24_26370"/>
<dbReference type="EMBL" id="AP019735">
    <property type="protein sequence ID" value="BBL05324.1"/>
    <property type="molecule type" value="Genomic_DNA"/>
</dbReference>
<proteinExistence type="inferred from homology"/>
<dbReference type="PROSITE" id="PS51379">
    <property type="entry name" value="4FE4S_FER_2"/>
    <property type="match status" value="2"/>
</dbReference>
<evidence type="ECO:0000256" key="5">
    <source>
        <dbReference type="ARBA" id="ARBA00022723"/>
    </source>
</evidence>
<evidence type="ECO:0000313" key="11">
    <source>
        <dbReference type="Proteomes" id="UP000318946"/>
    </source>
</evidence>
<dbReference type="InterPro" id="IPR017896">
    <property type="entry name" value="4Fe4S_Fe-S-bd"/>
</dbReference>
<keyword evidence="7" id="KW-0408">Iron</keyword>